<evidence type="ECO:0000256" key="4">
    <source>
        <dbReference type="ARBA" id="ARBA00023136"/>
    </source>
</evidence>
<dbReference type="GO" id="GO:0015871">
    <property type="term" value="P:choline transport"/>
    <property type="evidence" value="ECO:0007669"/>
    <property type="project" value="TreeGrafter"/>
</dbReference>
<feature type="signal peptide" evidence="5">
    <location>
        <begin position="1"/>
        <end position="47"/>
    </location>
</feature>
<feature type="chain" id="PRO_5039428848" evidence="5">
    <location>
        <begin position="48"/>
        <end position="307"/>
    </location>
</feature>
<dbReference type="AlphaFoldDB" id="A0A0K2SIL2"/>
<reference evidence="8" key="2">
    <citation type="journal article" date="2016" name="Int. J. Syst. Evol. Microbiol.">
        <title>Complete genome sequence and cell structure of Limnochorda pilosa, a Gram-negative spore-former within the phylum Firmicutes.</title>
        <authorList>
            <person name="Watanabe M."/>
            <person name="Kojima H."/>
            <person name="Fukui M."/>
        </authorList>
    </citation>
    <scope>NUCLEOTIDE SEQUENCE [LARGE SCALE GENOMIC DNA]</scope>
    <source>
        <strain evidence="8">HC45</strain>
    </source>
</reference>
<dbReference type="OrthoDB" id="9787902at2"/>
<keyword evidence="5" id="KW-0732">Signal</keyword>
<dbReference type="PANTHER" id="PTHR47737:SF1">
    <property type="entry name" value="GLYCINE BETAINE_PROLINE BETAINE TRANSPORT SYSTEM PERMEASE PROTEIN PROW"/>
    <property type="match status" value="1"/>
</dbReference>
<dbReference type="Pfam" id="PF04069">
    <property type="entry name" value="OpuAC"/>
    <property type="match status" value="1"/>
</dbReference>
<dbReference type="PANTHER" id="PTHR47737">
    <property type="entry name" value="GLYCINE BETAINE/PROLINE BETAINE TRANSPORT SYSTEM PERMEASE PROTEIN PROW"/>
    <property type="match status" value="1"/>
</dbReference>
<keyword evidence="2" id="KW-0813">Transport</keyword>
<protein>
    <submittedName>
        <fullName evidence="7">Glycine/betaine ABC transporter substrate-binding protein</fullName>
    </submittedName>
</protein>
<dbReference type="EMBL" id="AP014924">
    <property type="protein sequence ID" value="BAS26971.1"/>
    <property type="molecule type" value="Genomic_DNA"/>
</dbReference>
<dbReference type="RefSeq" id="WP_068135197.1">
    <property type="nucleotide sequence ID" value="NZ_AP014924.1"/>
</dbReference>
<reference evidence="8" key="1">
    <citation type="submission" date="2015-07" db="EMBL/GenBank/DDBJ databases">
        <title>Complete genome sequence and phylogenetic analysis of Limnochorda pilosa.</title>
        <authorList>
            <person name="Watanabe M."/>
            <person name="Kojima H."/>
            <person name="Fukui M."/>
        </authorList>
    </citation>
    <scope>NUCLEOTIDE SEQUENCE [LARGE SCALE GENOMIC DNA]</scope>
    <source>
        <strain evidence="8">HC45</strain>
    </source>
</reference>
<dbReference type="GO" id="GO:0031460">
    <property type="term" value="P:glycine betaine transport"/>
    <property type="evidence" value="ECO:0007669"/>
    <property type="project" value="TreeGrafter"/>
</dbReference>
<dbReference type="Gene3D" id="3.40.190.100">
    <property type="entry name" value="Glycine betaine-binding periplasmic protein, domain 2"/>
    <property type="match status" value="1"/>
</dbReference>
<dbReference type="GO" id="GO:0015226">
    <property type="term" value="F:carnitine transmembrane transporter activity"/>
    <property type="evidence" value="ECO:0007669"/>
    <property type="project" value="TreeGrafter"/>
</dbReference>
<dbReference type="SUPFAM" id="SSF53850">
    <property type="entry name" value="Periplasmic binding protein-like II"/>
    <property type="match status" value="1"/>
</dbReference>
<dbReference type="STRING" id="1555112.LIP_1114"/>
<dbReference type="GO" id="GO:0043190">
    <property type="term" value="C:ATP-binding cassette (ABC) transporter complex"/>
    <property type="evidence" value="ECO:0007669"/>
    <property type="project" value="InterPro"/>
</dbReference>
<sequence length="307" mass="33586">MDRISLRPRALVSLTACRTAGWRHALAAAVLLAALVAALAGPAAAQAEGELTIGWIPWDEDIAATYLWKTLLEEQGYSVNLVQLDVAPLFAGLAAGNVDVFLDSWLPVTHGTYWERFGEEIDDLGVWYDQAVLGLAVPSYVPVDSLDDLAANAARFGRRIVGIDAGAGLMRITRNDIMPAYGLADWQLLEGSTPAMLAELDRAISRKEWTVVTLWSPHWAFAAHDIKYLKDPKGIWPPAEEIHVLARKGFAGEFPDVARWLGAFKMGDMPLGTLEALIKEQSDAPEAAVRAWLEGPEHRALVDGWIQ</sequence>
<evidence type="ECO:0000256" key="1">
    <source>
        <dbReference type="ARBA" id="ARBA00004236"/>
    </source>
</evidence>
<dbReference type="GO" id="GO:0005275">
    <property type="term" value="F:amine transmembrane transporter activity"/>
    <property type="evidence" value="ECO:0007669"/>
    <property type="project" value="TreeGrafter"/>
</dbReference>
<evidence type="ECO:0000256" key="5">
    <source>
        <dbReference type="SAM" id="SignalP"/>
    </source>
</evidence>
<evidence type="ECO:0000256" key="2">
    <source>
        <dbReference type="ARBA" id="ARBA00022448"/>
    </source>
</evidence>
<gene>
    <name evidence="7" type="ORF">LIP_1114</name>
</gene>
<evidence type="ECO:0000313" key="8">
    <source>
        <dbReference type="Proteomes" id="UP000065807"/>
    </source>
</evidence>
<evidence type="ECO:0000256" key="3">
    <source>
        <dbReference type="ARBA" id="ARBA00022475"/>
    </source>
</evidence>
<feature type="domain" description="ABC-type glycine betaine transport system substrate-binding" evidence="6">
    <location>
        <begin position="50"/>
        <end position="294"/>
    </location>
</feature>
<proteinExistence type="predicted"/>
<name>A0A0K2SIL2_LIMPI</name>
<dbReference type="Gene3D" id="3.10.105.10">
    <property type="entry name" value="Dipeptide-binding Protein, Domain 3"/>
    <property type="match status" value="2"/>
</dbReference>
<dbReference type="CDD" id="cd13639">
    <property type="entry name" value="PBP2_OpuAC_like"/>
    <property type="match status" value="1"/>
</dbReference>
<keyword evidence="4" id="KW-0472">Membrane</keyword>
<organism evidence="7 8">
    <name type="scientific">Limnochorda pilosa</name>
    <dbReference type="NCBI Taxonomy" id="1555112"/>
    <lineage>
        <taxon>Bacteria</taxon>
        <taxon>Bacillati</taxon>
        <taxon>Bacillota</taxon>
        <taxon>Limnochordia</taxon>
        <taxon>Limnochordales</taxon>
        <taxon>Limnochordaceae</taxon>
        <taxon>Limnochorda</taxon>
    </lineage>
</organism>
<dbReference type="KEGG" id="lpil:LIP_1114"/>
<accession>A0A0K2SIL2</accession>
<dbReference type="InterPro" id="IPR007210">
    <property type="entry name" value="ABC_Gly_betaine_transp_sub-bd"/>
</dbReference>
<evidence type="ECO:0000313" key="7">
    <source>
        <dbReference type="EMBL" id="BAS26971.1"/>
    </source>
</evidence>
<dbReference type="Proteomes" id="UP000065807">
    <property type="component" value="Chromosome"/>
</dbReference>
<keyword evidence="8" id="KW-1185">Reference proteome</keyword>
<evidence type="ECO:0000259" key="6">
    <source>
        <dbReference type="Pfam" id="PF04069"/>
    </source>
</evidence>
<dbReference type="PATRIC" id="fig|1555112.3.peg.1163"/>
<keyword evidence="3" id="KW-1003">Cell membrane</keyword>
<comment type="subcellular location">
    <subcellularLocation>
        <location evidence="1">Cell membrane</location>
    </subcellularLocation>
</comment>